<dbReference type="GO" id="GO:0008270">
    <property type="term" value="F:zinc ion binding"/>
    <property type="evidence" value="ECO:0007669"/>
    <property type="project" value="UniProtKB-UniRule"/>
</dbReference>
<sequence>MLGIGEQDFSLSSDCLHNGPILHELMHSIGFIHEHSRCDRDKFVKINISNIKIGFVKNNFSKRDCKSNEFYNLPYDYKSIMHYKGHEFSINPYFPTIFHINKSKSALGNDHLSRIDIQKLLRAYNCPDSKILNR</sequence>
<dbReference type="InterPro" id="IPR001506">
    <property type="entry name" value="Peptidase_M12A"/>
</dbReference>
<proteinExistence type="predicted"/>
<dbReference type="GO" id="GO:0006508">
    <property type="term" value="P:proteolysis"/>
    <property type="evidence" value="ECO:0007669"/>
    <property type="project" value="UniProtKB-KW"/>
</dbReference>
<evidence type="ECO:0000313" key="9">
    <source>
        <dbReference type="EMBL" id="NDJ98002.1"/>
    </source>
</evidence>
<keyword evidence="1 6" id="KW-0645">Protease</keyword>
<dbReference type="EMBL" id="GHBR01004174">
    <property type="protein sequence ID" value="NDJ98002.1"/>
    <property type="molecule type" value="Transcribed_RNA"/>
</dbReference>
<evidence type="ECO:0000256" key="7">
    <source>
        <dbReference type="RuleBase" id="RU361183"/>
    </source>
</evidence>
<keyword evidence="5 6" id="KW-0482">Metalloprotease</keyword>
<feature type="binding site" evidence="6">
    <location>
        <position position="33"/>
    </location>
    <ligand>
        <name>Zn(2+)</name>
        <dbReference type="ChEBI" id="CHEBI:29105"/>
        <note>catalytic</note>
    </ligand>
</feature>
<comment type="cofactor">
    <cofactor evidence="6 7">
        <name>Zn(2+)</name>
        <dbReference type="ChEBI" id="CHEBI:29105"/>
    </cofactor>
    <text evidence="6 7">Binds 1 zinc ion per subunit.</text>
</comment>
<evidence type="ECO:0000256" key="4">
    <source>
        <dbReference type="ARBA" id="ARBA00022833"/>
    </source>
</evidence>
<evidence type="ECO:0000256" key="2">
    <source>
        <dbReference type="ARBA" id="ARBA00022723"/>
    </source>
</evidence>
<dbReference type="PANTHER" id="PTHR10127:SF780">
    <property type="entry name" value="METALLOENDOPEPTIDASE"/>
    <property type="match status" value="1"/>
</dbReference>
<organism evidence="9">
    <name type="scientific">Myxobolus squamalis</name>
    <name type="common">Myxosporean</name>
    <dbReference type="NCBI Taxonomy" id="59785"/>
    <lineage>
        <taxon>Eukaryota</taxon>
        <taxon>Metazoa</taxon>
        <taxon>Cnidaria</taxon>
        <taxon>Myxozoa</taxon>
        <taxon>Myxosporea</taxon>
        <taxon>Bivalvulida</taxon>
        <taxon>Platysporina</taxon>
        <taxon>Myxobolidae</taxon>
        <taxon>Myxobolus</taxon>
    </lineage>
</organism>
<dbReference type="PROSITE" id="PS51864">
    <property type="entry name" value="ASTACIN"/>
    <property type="match status" value="1"/>
</dbReference>
<feature type="domain" description="Peptidase M12A" evidence="8">
    <location>
        <begin position="1"/>
        <end position="127"/>
    </location>
</feature>
<dbReference type="EC" id="3.4.24.-" evidence="7"/>
<accession>A0A6B2G391</accession>
<evidence type="ECO:0000256" key="5">
    <source>
        <dbReference type="ARBA" id="ARBA00023049"/>
    </source>
</evidence>
<feature type="binding site" evidence="6">
    <location>
        <position position="23"/>
    </location>
    <ligand>
        <name>Zn(2+)</name>
        <dbReference type="ChEBI" id="CHEBI:29105"/>
        <note>catalytic</note>
    </ligand>
</feature>
<keyword evidence="3 6" id="KW-0378">Hydrolase</keyword>
<evidence type="ECO:0000256" key="1">
    <source>
        <dbReference type="ARBA" id="ARBA00022670"/>
    </source>
</evidence>
<feature type="binding site" evidence="6">
    <location>
        <position position="27"/>
    </location>
    <ligand>
        <name>Zn(2+)</name>
        <dbReference type="ChEBI" id="CHEBI:29105"/>
        <note>catalytic</note>
    </ligand>
</feature>
<dbReference type="AlphaFoldDB" id="A0A6B2G391"/>
<dbReference type="PRINTS" id="PR00480">
    <property type="entry name" value="ASTACIN"/>
</dbReference>
<protein>
    <recommendedName>
        <fullName evidence="7">Metalloendopeptidase</fullName>
        <ecNumber evidence="7">3.4.24.-</ecNumber>
    </recommendedName>
</protein>
<dbReference type="SUPFAM" id="SSF55486">
    <property type="entry name" value="Metalloproteases ('zincins'), catalytic domain"/>
    <property type="match status" value="1"/>
</dbReference>
<name>A0A6B2G391_MYXSQ</name>
<keyword evidence="2 6" id="KW-0479">Metal-binding</keyword>
<comment type="caution">
    <text evidence="6">Lacks conserved residue(s) required for the propagation of feature annotation.</text>
</comment>
<feature type="active site" evidence="6">
    <location>
        <position position="24"/>
    </location>
</feature>
<dbReference type="PANTHER" id="PTHR10127">
    <property type="entry name" value="DISCOIDIN, CUB, EGF, LAMININ , AND ZINC METALLOPROTEASE DOMAIN CONTAINING"/>
    <property type="match status" value="1"/>
</dbReference>
<evidence type="ECO:0000256" key="6">
    <source>
        <dbReference type="PROSITE-ProRule" id="PRU01211"/>
    </source>
</evidence>
<dbReference type="InterPro" id="IPR024079">
    <property type="entry name" value="MetalloPept_cat_dom_sf"/>
</dbReference>
<dbReference type="Gene3D" id="3.40.390.10">
    <property type="entry name" value="Collagenase (Catalytic Domain)"/>
    <property type="match status" value="1"/>
</dbReference>
<evidence type="ECO:0000259" key="8">
    <source>
        <dbReference type="PROSITE" id="PS51864"/>
    </source>
</evidence>
<keyword evidence="4 6" id="KW-0862">Zinc</keyword>
<evidence type="ECO:0000256" key="3">
    <source>
        <dbReference type="ARBA" id="ARBA00022801"/>
    </source>
</evidence>
<dbReference type="GO" id="GO:0004222">
    <property type="term" value="F:metalloendopeptidase activity"/>
    <property type="evidence" value="ECO:0007669"/>
    <property type="project" value="UniProtKB-UniRule"/>
</dbReference>
<dbReference type="Pfam" id="PF01400">
    <property type="entry name" value="Astacin"/>
    <property type="match status" value="1"/>
</dbReference>
<reference evidence="9" key="1">
    <citation type="submission" date="2018-11" db="EMBL/GenBank/DDBJ databases">
        <title>Myxobolus squamalis genome and transcriptome.</title>
        <authorList>
            <person name="Yahalomi D."/>
            <person name="Atkinson S.D."/>
            <person name="Neuhof M."/>
            <person name="Chang E.S."/>
            <person name="Philippe H."/>
            <person name="Cartwright P."/>
            <person name="Bartholomew J.L."/>
            <person name="Huchon D."/>
        </authorList>
    </citation>
    <scope>NUCLEOTIDE SEQUENCE</scope>
    <source>
        <strain evidence="9">71B08</strain>
        <tissue evidence="9">Whole</tissue>
    </source>
</reference>